<keyword evidence="10 15" id="KW-1133">Transmembrane helix</keyword>
<evidence type="ECO:0000256" key="10">
    <source>
        <dbReference type="ARBA" id="ARBA00022989"/>
    </source>
</evidence>
<evidence type="ECO:0000256" key="7">
    <source>
        <dbReference type="ARBA" id="ARBA00022692"/>
    </source>
</evidence>
<keyword evidence="9 15" id="KW-0249">Electron transport</keyword>
<evidence type="ECO:0000256" key="3">
    <source>
        <dbReference type="ARBA" id="ARBA00012944"/>
    </source>
</evidence>
<dbReference type="GO" id="GO:0008137">
    <property type="term" value="F:NADH dehydrogenase (ubiquinone) activity"/>
    <property type="evidence" value="ECO:0007669"/>
    <property type="project" value="UniProtKB-UniRule"/>
</dbReference>
<evidence type="ECO:0000256" key="14">
    <source>
        <dbReference type="ARBA" id="ARBA00049551"/>
    </source>
</evidence>
<evidence type="ECO:0000256" key="1">
    <source>
        <dbReference type="ARBA" id="ARBA00004225"/>
    </source>
</evidence>
<dbReference type="InterPro" id="IPR050269">
    <property type="entry name" value="ComplexI_Subunit6"/>
</dbReference>
<dbReference type="InterPro" id="IPR001457">
    <property type="entry name" value="NADH_UbQ/plastoQ_OxRdtase_su6"/>
</dbReference>
<feature type="chain" id="PRO_5016658331" description="NADH-ubiquinone oxidoreductase chain 6" evidence="16">
    <location>
        <begin position="22"/>
        <end position="173"/>
    </location>
</feature>
<dbReference type="EMBL" id="MG182397">
    <property type="protein sequence ID" value="AUO29207.1"/>
    <property type="molecule type" value="Genomic_DNA"/>
</dbReference>
<dbReference type="Pfam" id="PF00499">
    <property type="entry name" value="Oxidored_q3"/>
    <property type="match status" value="1"/>
</dbReference>
<sequence length="173" mass="18141">MVYLFCVLMLFLFLGVVGVACNPSPLYGAMGLVVSVLACCGLMVGVGSGFLSLVLLVIYLGGMLVVFAYSVAMTFDAHVLTWGWKDVKQSVLGYCVGGVVLIGLFGGMGLFSVWGWVGCDDGLGSLRGDLQGGVVLYFDGVKLLLLAGVGLLVSLFVVLEVTRGLERGCVRVV</sequence>
<protein>
    <recommendedName>
        <fullName evidence="4 15">NADH-ubiquinone oxidoreductase chain 6</fullName>
        <ecNumber evidence="3 15">7.1.1.2</ecNumber>
    </recommendedName>
</protein>
<comment type="subcellular location">
    <subcellularLocation>
        <location evidence="1 15">Mitochondrion membrane</location>
        <topology evidence="1 15">Multi-pass membrane protein</topology>
    </subcellularLocation>
</comment>
<evidence type="ECO:0000256" key="8">
    <source>
        <dbReference type="ARBA" id="ARBA00022967"/>
    </source>
</evidence>
<keyword evidence="8 15" id="KW-1278">Translocase</keyword>
<feature type="transmembrane region" description="Helical" evidence="15">
    <location>
        <begin position="53"/>
        <end position="71"/>
    </location>
</feature>
<comment type="catalytic activity">
    <reaction evidence="14 15">
        <text>a ubiquinone + NADH + 5 H(+)(in) = a ubiquinol + NAD(+) + 4 H(+)(out)</text>
        <dbReference type="Rhea" id="RHEA:29091"/>
        <dbReference type="Rhea" id="RHEA-COMP:9565"/>
        <dbReference type="Rhea" id="RHEA-COMP:9566"/>
        <dbReference type="ChEBI" id="CHEBI:15378"/>
        <dbReference type="ChEBI" id="CHEBI:16389"/>
        <dbReference type="ChEBI" id="CHEBI:17976"/>
        <dbReference type="ChEBI" id="CHEBI:57540"/>
        <dbReference type="ChEBI" id="CHEBI:57945"/>
        <dbReference type="EC" id="7.1.1.2"/>
    </reaction>
</comment>
<reference evidence="17" key="1">
    <citation type="journal article" date="2017" name="Mitochondrial DNA Part B Resour">
        <title>The complete mitochondrial genome of Pristurus rupestris rupestris.</title>
        <authorList>
            <person name="Tarroso P."/>
            <person name="Simo-Riudalbas M."/>
            <person name="Carranza S."/>
        </authorList>
    </citation>
    <scope>NUCLEOTIDE SEQUENCE</scope>
    <source>
        <strain evidence="17">S7709</strain>
    </source>
</reference>
<organism evidence="17">
    <name type="scientific">Pristurus rupestris rupestris</name>
    <dbReference type="NCBI Taxonomy" id="1530261"/>
    <lineage>
        <taxon>Eukaryota</taxon>
        <taxon>Metazoa</taxon>
        <taxon>Chordata</taxon>
        <taxon>Craniata</taxon>
        <taxon>Vertebrata</taxon>
        <taxon>Euteleostomi</taxon>
        <taxon>Lepidosauria</taxon>
        <taxon>Squamata</taxon>
        <taxon>Bifurcata</taxon>
        <taxon>Gekkota</taxon>
        <taxon>Sphaerodactylidae</taxon>
        <taxon>Pristurus</taxon>
    </lineage>
</organism>
<keyword evidence="16" id="KW-0732">Signal</keyword>
<evidence type="ECO:0000256" key="2">
    <source>
        <dbReference type="ARBA" id="ARBA00005698"/>
    </source>
</evidence>
<proteinExistence type="inferred from homology"/>
<evidence type="ECO:0000256" key="9">
    <source>
        <dbReference type="ARBA" id="ARBA00022982"/>
    </source>
</evidence>
<dbReference type="InterPro" id="IPR042106">
    <property type="entry name" value="Nuo/plastoQ_OxRdtase_6_NuoJ"/>
</dbReference>
<comment type="similarity">
    <text evidence="2 15">Belongs to the complex I subunit 6 family.</text>
</comment>
<keyword evidence="5 15" id="KW-0813">Transport</keyword>
<dbReference type="EC" id="7.1.1.2" evidence="3 15"/>
<evidence type="ECO:0000256" key="12">
    <source>
        <dbReference type="ARBA" id="ARBA00023128"/>
    </source>
</evidence>
<comment type="function">
    <text evidence="15">Core subunit of the mitochondrial membrane respiratory chain NADH dehydrogenase (Complex I) which catalyzes electron transfer from NADH through the respiratory chain, using ubiquinone as an electron acceptor. Essential for the catalytic activity and assembly of complex I.</text>
</comment>
<evidence type="ECO:0000256" key="6">
    <source>
        <dbReference type="ARBA" id="ARBA00022660"/>
    </source>
</evidence>
<evidence type="ECO:0000256" key="4">
    <source>
        <dbReference type="ARBA" id="ARBA00021095"/>
    </source>
</evidence>
<gene>
    <name evidence="17" type="primary">ND6</name>
</gene>
<accession>A0A343SA27</accession>
<dbReference type="AlphaFoldDB" id="A0A343SA27"/>
<keyword evidence="15" id="KW-0830">Ubiquinone</keyword>
<keyword evidence="13 15" id="KW-0472">Membrane</keyword>
<feature type="signal peptide" evidence="16">
    <location>
        <begin position="1"/>
        <end position="21"/>
    </location>
</feature>
<evidence type="ECO:0000256" key="15">
    <source>
        <dbReference type="RuleBase" id="RU004430"/>
    </source>
</evidence>
<keyword evidence="6 15" id="KW-0679">Respiratory chain</keyword>
<feature type="transmembrane region" description="Helical" evidence="15">
    <location>
        <begin position="91"/>
        <end position="114"/>
    </location>
</feature>
<dbReference type="GO" id="GO:0031966">
    <property type="term" value="C:mitochondrial membrane"/>
    <property type="evidence" value="ECO:0007669"/>
    <property type="project" value="UniProtKB-SubCell"/>
</dbReference>
<geneLocation type="mitochondrion" evidence="17"/>
<evidence type="ECO:0000256" key="5">
    <source>
        <dbReference type="ARBA" id="ARBA00022448"/>
    </source>
</evidence>
<keyword evidence="7 15" id="KW-0812">Transmembrane</keyword>
<evidence type="ECO:0000256" key="13">
    <source>
        <dbReference type="ARBA" id="ARBA00023136"/>
    </source>
</evidence>
<dbReference type="PANTHER" id="PTHR11435:SF1">
    <property type="entry name" value="NADH-UBIQUINONE OXIDOREDUCTASE CHAIN 6"/>
    <property type="match status" value="1"/>
</dbReference>
<keyword evidence="12 15" id="KW-0496">Mitochondrion</keyword>
<evidence type="ECO:0000313" key="17">
    <source>
        <dbReference type="EMBL" id="AUO29207.1"/>
    </source>
</evidence>
<dbReference type="Gene3D" id="1.20.120.1200">
    <property type="entry name" value="NADH-ubiquinone/plastoquinone oxidoreductase chain 6, subunit NuoJ"/>
    <property type="match status" value="1"/>
</dbReference>
<feature type="transmembrane region" description="Helical" evidence="15">
    <location>
        <begin position="134"/>
        <end position="158"/>
    </location>
</feature>
<keyword evidence="11 15" id="KW-0520">NAD</keyword>
<dbReference type="PANTHER" id="PTHR11435">
    <property type="entry name" value="NADH UBIQUINONE OXIDOREDUCTASE SUBUNIT ND6"/>
    <property type="match status" value="1"/>
</dbReference>
<name>A0A343SA27_9SAUR</name>
<evidence type="ECO:0000256" key="11">
    <source>
        <dbReference type="ARBA" id="ARBA00023027"/>
    </source>
</evidence>
<evidence type="ECO:0000256" key="16">
    <source>
        <dbReference type="SAM" id="SignalP"/>
    </source>
</evidence>